<dbReference type="Proteomes" id="UP000509667">
    <property type="component" value="Chromosome"/>
</dbReference>
<evidence type="ECO:0000313" key="14">
    <source>
        <dbReference type="Proteomes" id="UP000509667"/>
    </source>
</evidence>
<evidence type="ECO:0000256" key="11">
    <source>
        <dbReference type="SAM" id="Phobius"/>
    </source>
</evidence>
<evidence type="ECO:0000256" key="9">
    <source>
        <dbReference type="ARBA" id="ARBA00023136"/>
    </source>
</evidence>
<evidence type="ECO:0000256" key="7">
    <source>
        <dbReference type="ARBA" id="ARBA00022989"/>
    </source>
</evidence>
<keyword evidence="4" id="KW-0479">Metal-binding</keyword>
<keyword evidence="2 10" id="KW-0645">Protease</keyword>
<evidence type="ECO:0000256" key="1">
    <source>
        <dbReference type="ARBA" id="ARBA00022475"/>
    </source>
</evidence>
<comment type="similarity">
    <text evidence="10">Belongs to the peptidase M48 family.</text>
</comment>
<dbReference type="InterPro" id="IPR001915">
    <property type="entry name" value="Peptidase_M48"/>
</dbReference>
<dbReference type="GO" id="GO:0004222">
    <property type="term" value="F:metalloendopeptidase activity"/>
    <property type="evidence" value="ECO:0007669"/>
    <property type="project" value="InterPro"/>
</dbReference>
<gene>
    <name evidence="13" type="ORF">HZS55_04485</name>
</gene>
<accession>A0A7D5SPE1</accession>
<dbReference type="KEGG" id="hrr:HZS55_04485"/>
<comment type="cofactor">
    <cofactor evidence="10">
        <name>Zn(2+)</name>
        <dbReference type="ChEBI" id="CHEBI:29105"/>
    </cofactor>
    <text evidence="10">Binds 1 zinc ion per subunit.</text>
</comment>
<feature type="transmembrane region" description="Helical" evidence="11">
    <location>
        <begin position="291"/>
        <end position="311"/>
    </location>
</feature>
<dbReference type="PANTHER" id="PTHR43221">
    <property type="entry name" value="PROTEASE HTPX"/>
    <property type="match status" value="1"/>
</dbReference>
<dbReference type="EMBL" id="CP058910">
    <property type="protein sequence ID" value="QLH76607.1"/>
    <property type="molecule type" value="Genomic_DNA"/>
</dbReference>
<evidence type="ECO:0000256" key="4">
    <source>
        <dbReference type="ARBA" id="ARBA00022723"/>
    </source>
</evidence>
<feature type="transmembrane region" description="Helical" evidence="11">
    <location>
        <begin position="91"/>
        <end position="114"/>
    </location>
</feature>
<keyword evidence="6 10" id="KW-0862">Zinc</keyword>
<feature type="domain" description="Peptidase M48" evidence="12">
    <location>
        <begin position="200"/>
        <end position="370"/>
    </location>
</feature>
<evidence type="ECO:0000256" key="8">
    <source>
        <dbReference type="ARBA" id="ARBA00023049"/>
    </source>
</evidence>
<organism evidence="13 14">
    <name type="scientific">Halosimplex rubrum</name>
    <dbReference type="NCBI Taxonomy" id="869889"/>
    <lineage>
        <taxon>Archaea</taxon>
        <taxon>Methanobacteriati</taxon>
        <taxon>Methanobacteriota</taxon>
        <taxon>Stenosarchaea group</taxon>
        <taxon>Halobacteria</taxon>
        <taxon>Halobacteriales</taxon>
        <taxon>Haloarculaceae</taxon>
        <taxon>Halosimplex</taxon>
    </lineage>
</organism>
<feature type="transmembrane region" description="Helical" evidence="11">
    <location>
        <begin position="53"/>
        <end position="71"/>
    </location>
</feature>
<keyword evidence="8 10" id="KW-0482">Metalloprotease</keyword>
<dbReference type="Pfam" id="PF01435">
    <property type="entry name" value="Peptidase_M48"/>
    <property type="match status" value="1"/>
</dbReference>
<dbReference type="GO" id="GO:0046872">
    <property type="term" value="F:metal ion binding"/>
    <property type="evidence" value="ECO:0007669"/>
    <property type="project" value="UniProtKB-KW"/>
</dbReference>
<evidence type="ECO:0000256" key="6">
    <source>
        <dbReference type="ARBA" id="ARBA00022833"/>
    </source>
</evidence>
<name>A0A7D5SPE1_9EURY</name>
<keyword evidence="5 10" id="KW-0378">Hydrolase</keyword>
<keyword evidence="1" id="KW-1003">Cell membrane</keyword>
<evidence type="ECO:0000256" key="2">
    <source>
        <dbReference type="ARBA" id="ARBA00022670"/>
    </source>
</evidence>
<evidence type="ECO:0000256" key="10">
    <source>
        <dbReference type="RuleBase" id="RU003983"/>
    </source>
</evidence>
<evidence type="ECO:0000256" key="5">
    <source>
        <dbReference type="ARBA" id="ARBA00022801"/>
    </source>
</evidence>
<dbReference type="GO" id="GO:0006508">
    <property type="term" value="P:proteolysis"/>
    <property type="evidence" value="ECO:0007669"/>
    <property type="project" value="UniProtKB-KW"/>
</dbReference>
<feature type="transmembrane region" description="Helical" evidence="11">
    <location>
        <begin position="267"/>
        <end position="285"/>
    </location>
</feature>
<dbReference type="PANTHER" id="PTHR43221:SF2">
    <property type="entry name" value="PROTEASE HTPX HOMOLOG"/>
    <property type="match status" value="1"/>
</dbReference>
<evidence type="ECO:0000259" key="12">
    <source>
        <dbReference type="Pfam" id="PF01435"/>
    </source>
</evidence>
<sequence length="380" mass="38732">MSPSLTPPVAVALQVVVAITVGAAVRWRGRSAYEGPADDAETAAALGRLRRRGVLVGAAVTAVCTRLSGLARTVQADATAEVAAAVSPTAGAVVGVVAAVAAYVLPVVVVALAARLATVPYRRAVRGFRVRYRDAAAWELERDGVGFAGVLLAAGVIALVPAGWPRVVAAVGLGLVATALAPFALVVGLRTRWPTDAERAAVDAALPDGIRLRVVDDRTRLGSAVAAGIVPGAEYVFLTESLFDTLDGDELRAVVAHEVGHHAGGHVLLRYLLVAVAAGAALGAASVAPDAALVAVLAGTPPFAVALAWVVRRTEEQADAYAAEVVSGAALAGALEVLADRRYIVEGGGPARLLSYHPPLADRIEWLRGRSPGSPGSRVG</sequence>
<dbReference type="OrthoDB" id="242856at2157"/>
<dbReference type="InterPro" id="IPR050083">
    <property type="entry name" value="HtpX_protease"/>
</dbReference>
<feature type="transmembrane region" description="Helical" evidence="11">
    <location>
        <begin position="6"/>
        <end position="25"/>
    </location>
</feature>
<dbReference type="GeneID" id="56077094"/>
<proteinExistence type="inferred from homology"/>
<evidence type="ECO:0000256" key="3">
    <source>
        <dbReference type="ARBA" id="ARBA00022692"/>
    </source>
</evidence>
<dbReference type="RefSeq" id="WP_179910543.1">
    <property type="nucleotide sequence ID" value="NZ_CP058910.1"/>
</dbReference>
<keyword evidence="3 11" id="KW-0812">Transmembrane</keyword>
<dbReference type="Gene3D" id="3.30.2010.10">
    <property type="entry name" value="Metalloproteases ('zincins'), catalytic domain"/>
    <property type="match status" value="1"/>
</dbReference>
<feature type="transmembrane region" description="Helical" evidence="11">
    <location>
        <begin position="145"/>
        <end position="164"/>
    </location>
</feature>
<dbReference type="AlphaFoldDB" id="A0A7D5SPE1"/>
<keyword evidence="14" id="KW-1185">Reference proteome</keyword>
<evidence type="ECO:0000313" key="13">
    <source>
        <dbReference type="EMBL" id="QLH76607.1"/>
    </source>
</evidence>
<feature type="transmembrane region" description="Helical" evidence="11">
    <location>
        <begin position="170"/>
        <end position="189"/>
    </location>
</feature>
<keyword evidence="7 11" id="KW-1133">Transmembrane helix</keyword>
<keyword evidence="9 11" id="KW-0472">Membrane</keyword>
<protein>
    <submittedName>
        <fullName evidence="13">M48 family metalloprotease</fullName>
    </submittedName>
</protein>
<reference evidence="13 14" key="1">
    <citation type="submission" date="2020-07" db="EMBL/GenBank/DDBJ databases">
        <title>Halosimplex pelagicum sp. nov. and Halosimplex rubrum sp. nov., isolated from salted brown alga Laminaria, and emended description of the genus Halosimplex.</title>
        <authorList>
            <person name="Cui H."/>
        </authorList>
    </citation>
    <scope>NUCLEOTIDE SEQUENCE [LARGE SCALE GENOMIC DNA]</scope>
    <source>
        <strain evidence="13 14">R27</strain>
    </source>
</reference>